<gene>
    <name evidence="1" type="ORF">SAMN06265219_11531</name>
</gene>
<keyword evidence="2" id="KW-1185">Reference proteome</keyword>
<dbReference type="AlphaFoldDB" id="A0A521F4G8"/>
<protein>
    <submittedName>
        <fullName evidence="1">Uncharacterized protein</fullName>
    </submittedName>
</protein>
<proteinExistence type="predicted"/>
<organism evidence="1 2">
    <name type="scientific">Gracilimonas mengyeensis</name>
    <dbReference type="NCBI Taxonomy" id="1302730"/>
    <lineage>
        <taxon>Bacteria</taxon>
        <taxon>Pseudomonadati</taxon>
        <taxon>Balneolota</taxon>
        <taxon>Balneolia</taxon>
        <taxon>Balneolales</taxon>
        <taxon>Balneolaceae</taxon>
        <taxon>Gracilimonas</taxon>
    </lineage>
</organism>
<reference evidence="1 2" key="1">
    <citation type="submission" date="2017-05" db="EMBL/GenBank/DDBJ databases">
        <authorList>
            <person name="Varghese N."/>
            <person name="Submissions S."/>
        </authorList>
    </citation>
    <scope>NUCLEOTIDE SEQUENCE [LARGE SCALE GENOMIC DNA]</scope>
    <source>
        <strain evidence="1 2">DSM 21985</strain>
    </source>
</reference>
<evidence type="ECO:0000313" key="2">
    <source>
        <dbReference type="Proteomes" id="UP000317557"/>
    </source>
</evidence>
<sequence length="32" mass="3568">MLTNTIKGKIKKANYLKLAFLTINNSVSTKTI</sequence>
<dbReference type="Proteomes" id="UP000317557">
    <property type="component" value="Unassembled WGS sequence"/>
</dbReference>
<name>A0A521F4G8_9BACT</name>
<dbReference type="EMBL" id="FXTP01000015">
    <property type="protein sequence ID" value="SMO91065.1"/>
    <property type="molecule type" value="Genomic_DNA"/>
</dbReference>
<accession>A0A521F4G8</accession>
<evidence type="ECO:0000313" key="1">
    <source>
        <dbReference type="EMBL" id="SMO91065.1"/>
    </source>
</evidence>